<dbReference type="PANTHER" id="PTHR12730">
    <property type="entry name" value="HSDA/SDA1-RELATED"/>
    <property type="match status" value="1"/>
</dbReference>
<evidence type="ECO:0000313" key="11">
    <source>
        <dbReference type="EMBL" id="SPO03556.1"/>
    </source>
</evidence>
<keyword evidence="3 6" id="KW-0690">Ribosome biogenesis</keyword>
<dbReference type="GO" id="GO:0015031">
    <property type="term" value="P:protein transport"/>
    <property type="evidence" value="ECO:0007669"/>
    <property type="project" value="UniProtKB-KW"/>
</dbReference>
<keyword evidence="4 6" id="KW-0653">Protein transport</keyword>
<feature type="region of interest" description="Disordered" evidence="7">
    <location>
        <begin position="517"/>
        <end position="724"/>
    </location>
</feature>
<dbReference type="Pfam" id="PF05285">
    <property type="entry name" value="SDA1_dom"/>
    <property type="match status" value="1"/>
</dbReference>
<evidence type="ECO:0000259" key="9">
    <source>
        <dbReference type="Pfam" id="PF08158"/>
    </source>
</evidence>
<feature type="compositionally biased region" description="Basic and acidic residues" evidence="7">
    <location>
        <begin position="633"/>
        <end position="642"/>
    </location>
</feature>
<keyword evidence="12" id="KW-1185">Reference proteome</keyword>
<evidence type="ECO:0000256" key="6">
    <source>
        <dbReference type="RuleBase" id="RU365057"/>
    </source>
</evidence>
<evidence type="ECO:0000256" key="3">
    <source>
        <dbReference type="ARBA" id="ARBA00022517"/>
    </source>
</evidence>
<feature type="domain" description="SDA1 N-terminal" evidence="9">
    <location>
        <begin position="71"/>
        <end position="438"/>
    </location>
</feature>
<evidence type="ECO:0000256" key="2">
    <source>
        <dbReference type="ARBA" id="ARBA00022448"/>
    </source>
</evidence>
<dbReference type="Pfam" id="PF08158">
    <property type="entry name" value="SDA1_HEAT"/>
    <property type="match status" value="1"/>
</dbReference>
<protein>
    <recommendedName>
        <fullName evidence="6">Protein SDA1</fullName>
    </recommendedName>
</protein>
<evidence type="ECO:0000256" key="4">
    <source>
        <dbReference type="ARBA" id="ARBA00022927"/>
    </source>
</evidence>
<comment type="function">
    <text evidence="6">Required for 60S pre-ribosomal subunits export to the cytoplasm.</text>
</comment>
<feature type="compositionally biased region" description="Polar residues" evidence="7">
    <location>
        <begin position="592"/>
        <end position="603"/>
    </location>
</feature>
<dbReference type="PANTHER" id="PTHR12730:SF0">
    <property type="entry name" value="PROTEIN SDA1 HOMOLOG"/>
    <property type="match status" value="1"/>
</dbReference>
<feature type="compositionally biased region" description="Acidic residues" evidence="7">
    <location>
        <begin position="524"/>
        <end position="546"/>
    </location>
</feature>
<dbReference type="GO" id="GO:0005730">
    <property type="term" value="C:nucleolus"/>
    <property type="evidence" value="ECO:0007669"/>
    <property type="project" value="UniProtKB-SubCell"/>
</dbReference>
<keyword evidence="2 6" id="KW-0813">Transport</keyword>
<evidence type="ECO:0000259" key="10">
    <source>
        <dbReference type="Pfam" id="PF21638"/>
    </source>
</evidence>
<dbReference type="InterPro" id="IPR007949">
    <property type="entry name" value="SDA1_MD"/>
</dbReference>
<dbReference type="GO" id="GO:0000055">
    <property type="term" value="P:ribosomal large subunit export from nucleus"/>
    <property type="evidence" value="ECO:0007669"/>
    <property type="project" value="UniProtKB-UniRule"/>
</dbReference>
<comment type="similarity">
    <text evidence="1 6">Belongs to the SDA1 family.</text>
</comment>
<evidence type="ECO:0000313" key="12">
    <source>
        <dbReference type="Proteomes" id="UP001187682"/>
    </source>
</evidence>
<accession>A0AAE8SW92</accession>
<feature type="compositionally biased region" description="Basic and acidic residues" evidence="7">
    <location>
        <begin position="607"/>
        <end position="625"/>
    </location>
</feature>
<comment type="caution">
    <text evidence="11">The sequence shown here is derived from an EMBL/GenBank/DDBJ whole genome shotgun (WGS) entry which is preliminary data.</text>
</comment>
<gene>
    <name evidence="11" type="ORF">DNG_06239</name>
</gene>
<feature type="compositionally biased region" description="Basic and acidic residues" evidence="7">
    <location>
        <begin position="658"/>
        <end position="679"/>
    </location>
</feature>
<dbReference type="Proteomes" id="UP001187682">
    <property type="component" value="Unassembled WGS sequence"/>
</dbReference>
<dbReference type="InterPro" id="IPR012977">
    <property type="entry name" value="SDA1_N"/>
</dbReference>
<name>A0AAE8SW92_9PEZI</name>
<evidence type="ECO:0000256" key="7">
    <source>
        <dbReference type="SAM" id="MobiDB-lite"/>
    </source>
</evidence>
<comment type="subcellular location">
    <subcellularLocation>
        <location evidence="6">Nucleus</location>
        <location evidence="6">Nucleolus</location>
    </subcellularLocation>
</comment>
<evidence type="ECO:0000256" key="5">
    <source>
        <dbReference type="ARBA" id="ARBA00023242"/>
    </source>
</evidence>
<dbReference type="InterPro" id="IPR027312">
    <property type="entry name" value="Sda1"/>
</dbReference>
<reference evidence="11" key="1">
    <citation type="submission" date="2018-03" db="EMBL/GenBank/DDBJ databases">
        <authorList>
            <person name="Guldener U."/>
        </authorList>
    </citation>
    <scope>NUCLEOTIDE SEQUENCE</scope>
</reference>
<evidence type="ECO:0000259" key="8">
    <source>
        <dbReference type="Pfam" id="PF05285"/>
    </source>
</evidence>
<evidence type="ECO:0000256" key="1">
    <source>
        <dbReference type="ARBA" id="ARBA00005783"/>
    </source>
</evidence>
<organism evidence="11 12">
    <name type="scientific">Cephalotrichum gorgonifer</name>
    <dbReference type="NCBI Taxonomy" id="2041049"/>
    <lineage>
        <taxon>Eukaryota</taxon>
        <taxon>Fungi</taxon>
        <taxon>Dikarya</taxon>
        <taxon>Ascomycota</taxon>
        <taxon>Pezizomycotina</taxon>
        <taxon>Sordariomycetes</taxon>
        <taxon>Hypocreomycetidae</taxon>
        <taxon>Microascales</taxon>
        <taxon>Microascaceae</taxon>
        <taxon>Cephalotrichum</taxon>
    </lineage>
</organism>
<dbReference type="Pfam" id="PF21638">
    <property type="entry name" value="SDA1_C"/>
    <property type="match status" value="1"/>
</dbReference>
<sequence>MVMKRKVAALEKIDADFANLQNKIRRDPRSYKDDFLKQWQQYESQKEIFLVSPSNATGESVTAFHDIVDLIAHVADCYPEETRSFPDDLKAIITQHHAVLHPDLREKLVGSLVLLRNKDVLDSSGLLTTLFPILVSSPSKTFRAVLFQKITMDLRNANSKSINHPLNRTMQTVLHNLVTVDRASPRALWAVKLTRELWKRQMWTDAKPVEVMKEACLSDNEKVIVGAVRFFLGGDKEREELEDESSDEEGIDLKKIKHQALINKKTKKNKKQYEKAKEKINRQEKKKLKAHPLNFSALHLLHDPQSFAESLFAKHLQNTKTKLTLDTKLLVLQLVTRLIGLHRLTVISLYSWFHKYLTPKQAQVTSILASLAQGTHNLVPPESLEPLIQRIANEFVSEAAAGEVAAAGLNAIREICFRQPLAMSDTLLQDLVQYRKSKDKGTMMAAKGLLSLYREVGAEMLKKKDRGKNTTIGLGTGEIRQRKFGEEEVGEIEGIELLEKWKAEQKRLKAEMNGVTVGEKKEGEEDDDEDAYNSDEWEVASDDSDDSGGWIDVYHSSDDEPEPVSKKRKTGAGDEDEEEADGKENGAPEQPKTVSKLATTTILTPADHQKLQELRLEAKIERELSGPKTKRQKEREQQHIDDGLTAEQIEAPARLRKATKEERAAMAREGKPLREEHKSTKAIRRSKKDAQGKSSTNKEKAKKKNFFMTLGKAKGKQKMSLVERGRVLRAHVAKAKRGGAGKNDG</sequence>
<dbReference type="GO" id="GO:0042273">
    <property type="term" value="P:ribosomal large subunit biogenesis"/>
    <property type="evidence" value="ECO:0007669"/>
    <property type="project" value="UniProtKB-UniRule"/>
</dbReference>
<dbReference type="InterPro" id="IPR048292">
    <property type="entry name" value="SDA1_C"/>
</dbReference>
<feature type="domain" description="SDA1 middle" evidence="8">
    <location>
        <begin position="529"/>
        <end position="670"/>
    </location>
</feature>
<proteinExistence type="inferred from homology"/>
<feature type="compositionally biased region" description="Basic and acidic residues" evidence="7">
    <location>
        <begin position="688"/>
        <end position="699"/>
    </location>
</feature>
<dbReference type="EMBL" id="ONZQ02000008">
    <property type="protein sequence ID" value="SPO03556.1"/>
    <property type="molecule type" value="Genomic_DNA"/>
</dbReference>
<keyword evidence="5 6" id="KW-0539">Nucleus</keyword>
<dbReference type="AlphaFoldDB" id="A0AAE8SW92"/>
<feature type="domain" description="SDA1 C-terminal" evidence="10">
    <location>
        <begin position="693"/>
        <end position="738"/>
    </location>
</feature>